<organism evidence="9 10">
    <name type="scientific">Periweissella beninensis</name>
    <dbReference type="NCBI Taxonomy" id="504936"/>
    <lineage>
        <taxon>Bacteria</taxon>
        <taxon>Bacillati</taxon>
        <taxon>Bacillota</taxon>
        <taxon>Bacilli</taxon>
        <taxon>Lactobacillales</taxon>
        <taxon>Lactobacillaceae</taxon>
        <taxon>Periweissella</taxon>
    </lineage>
</organism>
<reference evidence="9" key="1">
    <citation type="submission" date="2021-04" db="EMBL/GenBank/DDBJ databases">
        <title>Taxonomic assessment of Weissella genus.</title>
        <authorList>
            <person name="Fanelli F."/>
            <person name="Chieffi D."/>
            <person name="Dell'Aquila A."/>
            <person name="Gyu-Sung C."/>
            <person name="Franz C.M.A.P."/>
            <person name="Fusco V."/>
        </authorList>
    </citation>
    <scope>NUCLEOTIDE SEQUENCE</scope>
    <source>
        <strain evidence="9">LMG 25373</strain>
    </source>
</reference>
<dbReference type="SUPFAM" id="SSF51445">
    <property type="entry name" value="(Trans)glycosidases"/>
    <property type="match status" value="1"/>
</dbReference>
<evidence type="ECO:0000256" key="2">
    <source>
        <dbReference type="ARBA" id="ARBA00007401"/>
    </source>
</evidence>
<dbReference type="Pfam" id="PF00703">
    <property type="entry name" value="Glyco_hydro_2"/>
    <property type="match status" value="1"/>
</dbReference>
<comment type="similarity">
    <text evidence="2">Belongs to the glycosyl hydrolase 2 family.</text>
</comment>
<gene>
    <name evidence="9" type="ORF">KAK10_01750</name>
</gene>
<comment type="caution">
    <text evidence="9">The sequence shown here is derived from an EMBL/GenBank/DDBJ whole genome shotgun (WGS) entry which is preliminary data.</text>
</comment>
<dbReference type="InterPro" id="IPR036156">
    <property type="entry name" value="Beta-gal/glucu_dom_sf"/>
</dbReference>
<dbReference type="Proteomes" id="UP001057481">
    <property type="component" value="Unassembled WGS sequence"/>
</dbReference>
<dbReference type="SUPFAM" id="SSF49303">
    <property type="entry name" value="beta-Galactosidase/glucuronidase domain"/>
    <property type="match status" value="2"/>
</dbReference>
<dbReference type="InterPro" id="IPR013783">
    <property type="entry name" value="Ig-like_fold"/>
</dbReference>
<sequence>MARRDWENPVVTNWHRLPMHTPMQYKTELTDENEILLNGVWEFNWYPKLELVDSSWIEKKIGDNNINVPSNWQLEGDYDVPVYTNVTYPFPVKPPFVPTDSPVATYAKEFELPSDWDETKHEVHITFDGVSSAFYVWLNGTWIGYSEDSRLPAEFDLTASLKTGKNRLSVCVLKWSKASYFEDQDMWRLSGIFRDVKLNLVPKTRFTDFSITPELDADFDAAVVKIVGMVNDNQQGLQVTAKLLWQGQSIDQTTKLVGTRIQDERGANNDEFSLALPIEKPKLWSDEVPNLYQLELTLHDQNNIYQVEMKQVGFRKVEIQDGLLKINGKAILIRGVNKHEFKADTGYVVDELTMLKDIQTMKEHNFNAVRLSHYPNNTRWYDLCDRYGLYLVDETNLETHGMTPMNALTDNPTYLPLMMERVSRMVQRDRNHASIIIWSLGNESGYGHNHDAMYNWVKKVDPSRPVQYEGGGADTPVTDIIAPMYARVDQDQKFEVNPKLAIKKWIGLPNENRPLILCEYAHSMGNSLGGFEKYWTAFHEYPQLQGGFIWDWVDQGLLKKTATGQTFYAYGGDFGDQPNDRQFSLDGLLLPDRSAKPALIEAKYCQQYYLFELIKEPNGNPKQIKVTSDYVFKTVNDAVLNYQIVENGQVVDNQKINLLLAPQETITVEIPDITQFSGMVYINLQVVQTGNSGLIRDDTVLAKQQFSLKNRMENDLRTGIIGKIKLIDNTEQLIIKQNENQLVFDKKSGFLVSWQKKGQETLLKPVMDQFTRAPLDNDIGVSEVANQDPNAWVARWENAGMFDLVPVLSDFTYLANDDSFKLTTVHAYQNNDSKNVLFISKKNYSLDKTGQLTIQVNVMRDTTKPAPARVGLTFKIVKPTTEIIAYDGLGPIENYPDRKVAVEFNQWHQPLADFYTPYIFPSDSGLRMHNKNVQIGEHLFTATLANDFAFNVSEFSQEQLRKVDHRHLLVPEDGWTVDIDGYHMGIGGDDSWSPSVAPEYVLDNEKFTYEVVWTQE</sequence>
<evidence type="ECO:0000313" key="10">
    <source>
        <dbReference type="Proteomes" id="UP001057481"/>
    </source>
</evidence>
<dbReference type="Pfam" id="PF02837">
    <property type="entry name" value="Glyco_hydro_2_N"/>
    <property type="match status" value="1"/>
</dbReference>
<evidence type="ECO:0000256" key="3">
    <source>
        <dbReference type="ARBA" id="ARBA00012756"/>
    </source>
</evidence>
<protein>
    <recommendedName>
        <fullName evidence="4">Beta-galactosidase</fullName>
        <ecNumber evidence="3">3.2.1.23</ecNumber>
    </recommendedName>
    <alternativeName>
        <fullName evidence="7">Lactase</fullName>
    </alternativeName>
</protein>
<evidence type="ECO:0000313" key="9">
    <source>
        <dbReference type="EMBL" id="MCM2436659.1"/>
    </source>
</evidence>
<dbReference type="InterPro" id="IPR032312">
    <property type="entry name" value="LacZ_4"/>
</dbReference>
<dbReference type="InterPro" id="IPR050347">
    <property type="entry name" value="Bact_Beta-galactosidase"/>
</dbReference>
<dbReference type="Gene3D" id="2.60.120.260">
    <property type="entry name" value="Galactose-binding domain-like"/>
    <property type="match status" value="1"/>
</dbReference>
<dbReference type="Pfam" id="PF16353">
    <property type="entry name" value="LacZ_4"/>
    <property type="match status" value="1"/>
</dbReference>
<evidence type="ECO:0000256" key="6">
    <source>
        <dbReference type="ARBA" id="ARBA00023295"/>
    </source>
</evidence>
<dbReference type="InterPro" id="IPR006104">
    <property type="entry name" value="Glyco_hydro_2_N"/>
</dbReference>
<dbReference type="EMBL" id="JAGMVS010000038">
    <property type="protein sequence ID" value="MCM2436659.1"/>
    <property type="molecule type" value="Genomic_DNA"/>
</dbReference>
<name>A0ABT0VIC8_9LACO</name>
<dbReference type="InterPro" id="IPR014718">
    <property type="entry name" value="GH-type_carb-bd"/>
</dbReference>
<dbReference type="InterPro" id="IPR011013">
    <property type="entry name" value="Gal_mutarotase_sf_dom"/>
</dbReference>
<dbReference type="InterPro" id="IPR006101">
    <property type="entry name" value="Glyco_hydro_2"/>
</dbReference>
<dbReference type="InterPro" id="IPR017853">
    <property type="entry name" value="GH"/>
</dbReference>
<dbReference type="NCBIfam" id="NF007074">
    <property type="entry name" value="PRK09525.1"/>
    <property type="match status" value="1"/>
</dbReference>
<dbReference type="SMART" id="SM01038">
    <property type="entry name" value="Bgal_small_N"/>
    <property type="match status" value="1"/>
</dbReference>
<dbReference type="InterPro" id="IPR006103">
    <property type="entry name" value="Glyco_hydro_2_cat"/>
</dbReference>
<evidence type="ECO:0000256" key="5">
    <source>
        <dbReference type="ARBA" id="ARBA00022801"/>
    </source>
</evidence>
<evidence type="ECO:0000256" key="7">
    <source>
        <dbReference type="ARBA" id="ARBA00032230"/>
    </source>
</evidence>
<proteinExistence type="inferred from homology"/>
<dbReference type="GO" id="GO:0004565">
    <property type="term" value="F:beta-galactosidase activity"/>
    <property type="evidence" value="ECO:0007669"/>
    <property type="project" value="UniProtKB-EC"/>
</dbReference>
<dbReference type="PROSITE" id="PS00608">
    <property type="entry name" value="GLYCOSYL_HYDROL_F2_2"/>
    <property type="match status" value="1"/>
</dbReference>
<keyword evidence="10" id="KW-1185">Reference proteome</keyword>
<dbReference type="SUPFAM" id="SSF74650">
    <property type="entry name" value="Galactose mutarotase-like"/>
    <property type="match status" value="1"/>
</dbReference>
<dbReference type="InterPro" id="IPR023232">
    <property type="entry name" value="Glyco_hydro_2_AS"/>
</dbReference>
<dbReference type="PANTHER" id="PTHR46323:SF2">
    <property type="entry name" value="BETA-GALACTOSIDASE"/>
    <property type="match status" value="1"/>
</dbReference>
<accession>A0ABT0VIC8</accession>
<dbReference type="PANTHER" id="PTHR46323">
    <property type="entry name" value="BETA-GALACTOSIDASE"/>
    <property type="match status" value="1"/>
</dbReference>
<dbReference type="Gene3D" id="2.60.40.10">
    <property type="entry name" value="Immunoglobulins"/>
    <property type="match status" value="2"/>
</dbReference>
<evidence type="ECO:0000259" key="8">
    <source>
        <dbReference type="SMART" id="SM01038"/>
    </source>
</evidence>
<dbReference type="InterPro" id="IPR006102">
    <property type="entry name" value="Ig-like_GH2"/>
</dbReference>
<dbReference type="Pfam" id="PF02836">
    <property type="entry name" value="Glyco_hydro_2_C"/>
    <property type="match status" value="1"/>
</dbReference>
<evidence type="ECO:0000256" key="4">
    <source>
        <dbReference type="ARBA" id="ARBA00013303"/>
    </source>
</evidence>
<evidence type="ECO:0000256" key="1">
    <source>
        <dbReference type="ARBA" id="ARBA00001412"/>
    </source>
</evidence>
<dbReference type="SUPFAM" id="SSF49785">
    <property type="entry name" value="Galactose-binding domain-like"/>
    <property type="match status" value="1"/>
</dbReference>
<comment type="catalytic activity">
    <reaction evidence="1">
        <text>Hydrolysis of terminal non-reducing beta-D-galactose residues in beta-D-galactosides.</text>
        <dbReference type="EC" id="3.2.1.23"/>
    </reaction>
</comment>
<keyword evidence="5 9" id="KW-0378">Hydrolase</keyword>
<feature type="domain" description="Beta galactosidase small chain/" evidence="8">
    <location>
        <begin position="734"/>
        <end position="1014"/>
    </location>
</feature>
<dbReference type="Pfam" id="PF02929">
    <property type="entry name" value="Bgal_small_N"/>
    <property type="match status" value="1"/>
</dbReference>
<dbReference type="InterPro" id="IPR008979">
    <property type="entry name" value="Galactose-bd-like_sf"/>
</dbReference>
<dbReference type="InterPro" id="IPR004199">
    <property type="entry name" value="B-gal_small/dom_5"/>
</dbReference>
<dbReference type="EC" id="3.2.1.23" evidence="3"/>
<dbReference type="PRINTS" id="PR00132">
    <property type="entry name" value="GLHYDRLASE2"/>
</dbReference>
<dbReference type="Gene3D" id="2.70.98.10">
    <property type="match status" value="1"/>
</dbReference>
<keyword evidence="6 9" id="KW-0326">Glycosidase</keyword>
<dbReference type="Gene3D" id="3.20.20.80">
    <property type="entry name" value="Glycosidases"/>
    <property type="match status" value="1"/>
</dbReference>